<dbReference type="GeneID" id="95404420"/>
<dbReference type="InterPro" id="IPR015797">
    <property type="entry name" value="NUDIX_hydrolase-like_dom_sf"/>
</dbReference>
<evidence type="ECO:0000259" key="4">
    <source>
        <dbReference type="PROSITE" id="PS51462"/>
    </source>
</evidence>
<dbReference type="Pfam" id="PF00293">
    <property type="entry name" value="NUDIX"/>
    <property type="match status" value="1"/>
</dbReference>
<comment type="cofactor">
    <cofactor evidence="1">
        <name>Mg(2+)</name>
        <dbReference type="ChEBI" id="CHEBI:18420"/>
    </cofactor>
</comment>
<evidence type="ECO:0000256" key="3">
    <source>
        <dbReference type="RuleBase" id="RU003476"/>
    </source>
</evidence>
<dbReference type="SUPFAM" id="SSF55811">
    <property type="entry name" value="Nudix"/>
    <property type="match status" value="1"/>
</dbReference>
<keyword evidence="2 3" id="KW-0378">Hydrolase</keyword>
<sequence>MGMSDYYKALREKIGNQLIFMPSVAGIIRNEQGHILFGRKHRESQWGLIAGSIELGELPADAMVREAKEETGLDVIPERILGVYGGEERRYTYGNGHQVEYLTIVFACKVISGEDKVGSMQ</sequence>
<dbReference type="PANTHER" id="PTHR43046">
    <property type="entry name" value="GDP-MANNOSE MANNOSYL HYDROLASE"/>
    <property type="match status" value="1"/>
</dbReference>
<accession>A0ABS4FAQ9</accession>
<evidence type="ECO:0000313" key="6">
    <source>
        <dbReference type="Proteomes" id="UP000706926"/>
    </source>
</evidence>
<protein>
    <submittedName>
        <fullName evidence="5">8-oxo-dGTP pyrophosphatase MutT (NUDIX family)</fullName>
    </submittedName>
</protein>
<dbReference type="PRINTS" id="PR00502">
    <property type="entry name" value="NUDIXFAMILY"/>
</dbReference>
<evidence type="ECO:0000256" key="1">
    <source>
        <dbReference type="ARBA" id="ARBA00001946"/>
    </source>
</evidence>
<dbReference type="InterPro" id="IPR020084">
    <property type="entry name" value="NUDIX_hydrolase_CS"/>
</dbReference>
<evidence type="ECO:0000256" key="2">
    <source>
        <dbReference type="ARBA" id="ARBA00022801"/>
    </source>
</evidence>
<gene>
    <name evidence="5" type="ORF">J2Z18_002425</name>
</gene>
<dbReference type="Proteomes" id="UP000706926">
    <property type="component" value="Unassembled WGS sequence"/>
</dbReference>
<comment type="similarity">
    <text evidence="3">Belongs to the Nudix hydrolase family.</text>
</comment>
<dbReference type="PROSITE" id="PS51462">
    <property type="entry name" value="NUDIX"/>
    <property type="match status" value="1"/>
</dbReference>
<reference evidence="5 6" key="1">
    <citation type="submission" date="2021-03" db="EMBL/GenBank/DDBJ databases">
        <title>Genomic Encyclopedia of Type Strains, Phase IV (KMG-IV): sequencing the most valuable type-strain genomes for metagenomic binning, comparative biology and taxonomic classification.</title>
        <authorList>
            <person name="Goeker M."/>
        </authorList>
    </citation>
    <scope>NUCLEOTIDE SEQUENCE [LARGE SCALE GENOMIC DNA]</scope>
    <source>
        <strain evidence="5 6">DSM 15596</strain>
    </source>
</reference>
<dbReference type="EMBL" id="JAGGKI010000005">
    <property type="protein sequence ID" value="MBP1893323.1"/>
    <property type="molecule type" value="Genomic_DNA"/>
</dbReference>
<evidence type="ECO:0000313" key="5">
    <source>
        <dbReference type="EMBL" id="MBP1893323.1"/>
    </source>
</evidence>
<feature type="domain" description="Nudix hydrolase" evidence="4">
    <location>
        <begin position="19"/>
        <end position="121"/>
    </location>
</feature>
<proteinExistence type="inferred from homology"/>
<dbReference type="InterPro" id="IPR020476">
    <property type="entry name" value="Nudix_hydrolase"/>
</dbReference>
<dbReference type="Gene3D" id="3.90.79.10">
    <property type="entry name" value="Nucleoside Triphosphate Pyrophosphohydrolase"/>
    <property type="match status" value="1"/>
</dbReference>
<dbReference type="InterPro" id="IPR000086">
    <property type="entry name" value="NUDIX_hydrolase_dom"/>
</dbReference>
<dbReference type="PANTHER" id="PTHR43046:SF2">
    <property type="entry name" value="8-OXO-DGTP DIPHOSPHATASE-RELATED"/>
    <property type="match status" value="1"/>
</dbReference>
<keyword evidence="6" id="KW-1185">Reference proteome</keyword>
<dbReference type="PROSITE" id="PS00893">
    <property type="entry name" value="NUDIX_BOX"/>
    <property type="match status" value="1"/>
</dbReference>
<dbReference type="RefSeq" id="WP_210094743.1">
    <property type="nucleotide sequence ID" value="NZ_BOSA01000005.1"/>
</dbReference>
<name>A0ABS4FAQ9_9BACL</name>
<organism evidence="5 6">
    <name type="scientific">Paenibacillus lactis</name>
    <dbReference type="NCBI Taxonomy" id="228574"/>
    <lineage>
        <taxon>Bacteria</taxon>
        <taxon>Bacillati</taxon>
        <taxon>Bacillota</taxon>
        <taxon>Bacilli</taxon>
        <taxon>Bacillales</taxon>
        <taxon>Paenibacillaceae</taxon>
        <taxon>Paenibacillus</taxon>
    </lineage>
</organism>
<comment type="caution">
    <text evidence="5">The sequence shown here is derived from an EMBL/GenBank/DDBJ whole genome shotgun (WGS) entry which is preliminary data.</text>
</comment>